<keyword evidence="6" id="KW-0030">Aminoacyl-tRNA synthetase</keyword>
<feature type="binding site" evidence="8">
    <location>
        <position position="286"/>
    </location>
    <ligand>
        <name>L-serine</name>
        <dbReference type="ChEBI" id="CHEBI:33384"/>
    </ligand>
</feature>
<evidence type="ECO:0000256" key="9">
    <source>
        <dbReference type="PIRSR" id="PIRSR001529-2"/>
    </source>
</evidence>
<sequence length="497" mass="56443">MLSRSISCRCTPLLRRATRLPLTTLQHHVTRRHESTTAAVAIEEDIHRIPPQLDYKRLVENAEVIKRNMQLRKYDHDHVDKVCALYGEREQLEREQEQVVQERDATNRLIRSAKSKEERQTHIAQGKKYKEQLKRLAERLAMVEEDLCTNALLVPNDTHPDVPVGSEDKAKLIKMVGTPVNKPDDHLTVAERLGMVDFAQASKVSGSKFYYLTQGGAWLEMALIQFAMHKATERGFAPVITPDIVRTSVAYGCGFQPRKSEASQIYDVSTASTVNTTAPKLCLTGTAEIPLAGLFAQKMLKEEELPQRVVGFGRAFRAEAGHGSAEERGLYRVHQFSKVELFAVTTPQQSNDVLEELRSLQEDIFTDLGLCFRVLDMPTEELGASAYRKYDMEAWLPGRRAWGEISSTSNCTDYQTRRLDVRYLSSDFKEQVGPKDVRVPWHIKEKWVHFCHTLNGTAIAVPRVMIAILETFQQPDGRVEIPEVLRKWIPGQPTHLS</sequence>
<evidence type="ECO:0000259" key="11">
    <source>
        <dbReference type="PROSITE" id="PS50862"/>
    </source>
</evidence>
<dbReference type="PRINTS" id="PR00981">
    <property type="entry name" value="TRNASYNTHSER"/>
</dbReference>
<dbReference type="GO" id="GO:0004828">
    <property type="term" value="F:serine-tRNA ligase activity"/>
    <property type="evidence" value="ECO:0007669"/>
    <property type="project" value="UniProtKB-EC"/>
</dbReference>
<feature type="binding site" evidence="8">
    <location>
        <position position="340"/>
    </location>
    <ligand>
        <name>L-serine</name>
        <dbReference type="ChEBI" id="CHEBI:33384"/>
    </ligand>
</feature>
<dbReference type="Pfam" id="PF00587">
    <property type="entry name" value="tRNA-synt_2b"/>
    <property type="match status" value="1"/>
</dbReference>
<dbReference type="GO" id="GO:0005739">
    <property type="term" value="C:mitochondrion"/>
    <property type="evidence" value="ECO:0007669"/>
    <property type="project" value="EnsemblFungi"/>
</dbReference>
<feature type="binding site" evidence="9">
    <location>
        <begin position="333"/>
        <end position="336"/>
    </location>
    <ligand>
        <name>ATP</name>
        <dbReference type="ChEBI" id="CHEBI:30616"/>
    </ligand>
</feature>
<dbReference type="PIRSF" id="PIRSF001529">
    <property type="entry name" value="Ser-tRNA-synth_IIa"/>
    <property type="match status" value="1"/>
</dbReference>
<gene>
    <name evidence="12" type="ORF">LCOR_10291.1</name>
</gene>
<feature type="binding site" evidence="8">
    <location>
        <position position="455"/>
    </location>
    <ligand>
        <name>L-serine</name>
        <dbReference type="ChEBI" id="CHEBI:33384"/>
    </ligand>
</feature>
<name>A0A068SAZ0_9FUNG</name>
<dbReference type="EMBL" id="CBTN010000071">
    <property type="protein sequence ID" value="CDH59479.1"/>
    <property type="molecule type" value="Genomic_DNA"/>
</dbReference>
<keyword evidence="10" id="KW-0175">Coiled coil</keyword>
<dbReference type="CDD" id="cd00770">
    <property type="entry name" value="SerRS_core"/>
    <property type="match status" value="1"/>
</dbReference>
<evidence type="ECO:0000256" key="2">
    <source>
        <dbReference type="ARBA" id="ARBA00022598"/>
    </source>
</evidence>
<dbReference type="InterPro" id="IPR015866">
    <property type="entry name" value="Ser-tRNA-synth_1_N"/>
</dbReference>
<dbReference type="SUPFAM" id="SSF55681">
    <property type="entry name" value="Class II aaRS and biotin synthetases"/>
    <property type="match status" value="1"/>
</dbReference>
<dbReference type="PROSITE" id="PS50862">
    <property type="entry name" value="AA_TRNA_LIGASE_II"/>
    <property type="match status" value="1"/>
</dbReference>
<dbReference type="SUPFAM" id="SSF46589">
    <property type="entry name" value="tRNA-binding arm"/>
    <property type="match status" value="1"/>
</dbReference>
<dbReference type="InterPro" id="IPR045864">
    <property type="entry name" value="aa-tRNA-synth_II/BPL/LPL"/>
</dbReference>
<dbReference type="InterPro" id="IPR002314">
    <property type="entry name" value="aa-tRNA-synt_IIb"/>
</dbReference>
<evidence type="ECO:0000256" key="3">
    <source>
        <dbReference type="ARBA" id="ARBA00022741"/>
    </source>
</evidence>
<proteinExistence type="predicted"/>
<dbReference type="PANTHER" id="PTHR11778">
    <property type="entry name" value="SERYL-TRNA SYNTHETASE"/>
    <property type="match status" value="1"/>
</dbReference>
<dbReference type="AlphaFoldDB" id="A0A068SAZ0"/>
<dbReference type="InterPro" id="IPR033729">
    <property type="entry name" value="SerRS_core"/>
</dbReference>
<keyword evidence="2" id="KW-0436">Ligase</keyword>
<comment type="caution">
    <text evidence="12">The sequence shown here is derived from an EMBL/GenBank/DDBJ whole genome shotgun (WGS) entry which is preliminary data.</text>
</comment>
<feature type="coiled-coil region" evidence="10">
    <location>
        <begin position="89"/>
        <end position="146"/>
    </location>
</feature>
<feature type="binding site" evidence="9">
    <location>
        <begin position="317"/>
        <end position="319"/>
    </location>
    <ligand>
        <name>ATP</name>
        <dbReference type="ChEBI" id="CHEBI:30616"/>
    </ligand>
</feature>
<dbReference type="InterPro" id="IPR006195">
    <property type="entry name" value="aa-tRNA-synth_II"/>
</dbReference>
<evidence type="ECO:0000256" key="5">
    <source>
        <dbReference type="ARBA" id="ARBA00022917"/>
    </source>
</evidence>
<keyword evidence="3" id="KW-0547">Nucleotide-binding</keyword>
<dbReference type="EC" id="6.1.1.11" evidence="1"/>
<dbReference type="Pfam" id="PF02403">
    <property type="entry name" value="Seryl_tRNA_N"/>
    <property type="match status" value="1"/>
</dbReference>
<evidence type="ECO:0000256" key="7">
    <source>
        <dbReference type="ARBA" id="ARBA00031113"/>
    </source>
</evidence>
<dbReference type="UniPathway" id="UPA00906">
    <property type="reaction ID" value="UER00895"/>
</dbReference>
<feature type="domain" description="Aminoacyl-transfer RNA synthetases class-II family profile" evidence="11">
    <location>
        <begin position="185"/>
        <end position="482"/>
    </location>
</feature>
<feature type="binding site" evidence="9">
    <location>
        <begin position="404"/>
        <end position="407"/>
    </location>
    <ligand>
        <name>ATP</name>
        <dbReference type="ChEBI" id="CHEBI:30616"/>
    </ligand>
</feature>
<organism evidence="12 13">
    <name type="scientific">Lichtheimia corymbifera JMRC:FSU:9682</name>
    <dbReference type="NCBI Taxonomy" id="1263082"/>
    <lineage>
        <taxon>Eukaryota</taxon>
        <taxon>Fungi</taxon>
        <taxon>Fungi incertae sedis</taxon>
        <taxon>Mucoromycota</taxon>
        <taxon>Mucoromycotina</taxon>
        <taxon>Mucoromycetes</taxon>
        <taxon>Mucorales</taxon>
        <taxon>Lichtheimiaceae</taxon>
        <taxon>Lichtheimia</taxon>
    </lineage>
</organism>
<dbReference type="VEuPathDB" id="FungiDB:LCOR_10291.1"/>
<dbReference type="Gene3D" id="3.30.930.10">
    <property type="entry name" value="Bira Bifunctional Protein, Domain 2"/>
    <property type="match status" value="1"/>
</dbReference>
<evidence type="ECO:0000256" key="6">
    <source>
        <dbReference type="ARBA" id="ARBA00023146"/>
    </source>
</evidence>
<evidence type="ECO:0000256" key="8">
    <source>
        <dbReference type="PIRSR" id="PIRSR001529-1"/>
    </source>
</evidence>
<keyword evidence="4 9" id="KW-0067">ATP-binding</keyword>
<evidence type="ECO:0000313" key="13">
    <source>
        <dbReference type="Proteomes" id="UP000027586"/>
    </source>
</evidence>
<dbReference type="STRING" id="1263082.A0A068SAZ0"/>
<evidence type="ECO:0000256" key="10">
    <source>
        <dbReference type="SAM" id="Coils"/>
    </source>
</evidence>
<evidence type="ECO:0000256" key="4">
    <source>
        <dbReference type="ARBA" id="ARBA00022840"/>
    </source>
</evidence>
<reference evidence="12" key="1">
    <citation type="submission" date="2013-08" db="EMBL/GenBank/DDBJ databases">
        <title>Gene expansion shapes genome architecture in the human pathogen Lichtheimia corymbifera: an evolutionary genomics analysis in the ancient terrestrial Mucorales (Mucoromycotina).</title>
        <authorList>
            <person name="Schwartze V.U."/>
            <person name="Winter S."/>
            <person name="Shelest E."/>
            <person name="Marcet-Houben M."/>
            <person name="Horn F."/>
            <person name="Wehner S."/>
            <person name="Hoffmann K."/>
            <person name="Riege K."/>
            <person name="Sammeth M."/>
            <person name="Nowrousian M."/>
            <person name="Valiante V."/>
            <person name="Linde J."/>
            <person name="Jacobsen I.D."/>
            <person name="Marz M."/>
            <person name="Brakhage A.A."/>
            <person name="Gabaldon T."/>
            <person name="Bocker S."/>
            <person name="Voigt K."/>
        </authorList>
    </citation>
    <scope>NUCLEOTIDE SEQUENCE [LARGE SCALE GENOMIC DNA]</scope>
    <source>
        <strain evidence="12">FSU 9682</strain>
    </source>
</reference>
<feature type="site" description="Important for serine binding" evidence="8">
    <location>
        <position position="457"/>
    </location>
</feature>
<keyword evidence="13" id="KW-1185">Reference proteome</keyword>
<feature type="binding site" evidence="8">
    <location>
        <position position="317"/>
    </location>
    <ligand>
        <name>L-serine</name>
        <dbReference type="ChEBI" id="CHEBI:33384"/>
    </ligand>
</feature>
<keyword evidence="5" id="KW-0648">Protein biosynthesis</keyword>
<protein>
    <recommendedName>
        <fullName evidence="1">serine--tRNA ligase</fullName>
        <ecNumber evidence="1">6.1.1.11</ecNumber>
    </recommendedName>
    <alternativeName>
        <fullName evidence="7">Seryl-tRNA synthetase</fullName>
    </alternativeName>
</protein>
<dbReference type="NCBIfam" id="TIGR00414">
    <property type="entry name" value="serS"/>
    <property type="match status" value="1"/>
</dbReference>
<dbReference type="InterPro" id="IPR010978">
    <property type="entry name" value="tRNA-bd_arm"/>
</dbReference>
<dbReference type="InterPro" id="IPR042103">
    <property type="entry name" value="SerRS_1_N_sf"/>
</dbReference>
<dbReference type="InterPro" id="IPR002317">
    <property type="entry name" value="Ser-tRNA-ligase_type_1"/>
</dbReference>
<dbReference type="GO" id="GO:0070158">
    <property type="term" value="P:mitochondrial seryl-tRNA aminoacylation"/>
    <property type="evidence" value="ECO:0007669"/>
    <property type="project" value="EnsemblFungi"/>
</dbReference>
<evidence type="ECO:0000313" key="12">
    <source>
        <dbReference type="EMBL" id="CDH59479.1"/>
    </source>
</evidence>
<dbReference type="GO" id="GO:0005524">
    <property type="term" value="F:ATP binding"/>
    <property type="evidence" value="ECO:0007669"/>
    <property type="project" value="UniProtKB-KW"/>
</dbReference>
<accession>A0A068SAZ0</accession>
<dbReference type="OrthoDB" id="10264585at2759"/>
<dbReference type="Proteomes" id="UP000027586">
    <property type="component" value="Unassembled WGS sequence"/>
</dbReference>
<evidence type="ECO:0000256" key="1">
    <source>
        <dbReference type="ARBA" id="ARBA00012840"/>
    </source>
</evidence>
<dbReference type="Gene3D" id="1.10.287.40">
    <property type="entry name" value="Serine-tRNA synthetase, tRNA binding domain"/>
    <property type="match status" value="1"/>
</dbReference>